<evidence type="ECO:0000259" key="3">
    <source>
        <dbReference type="SMART" id="SM00906"/>
    </source>
</evidence>
<protein>
    <recommendedName>
        <fullName evidence="3">Xylanolytic transcriptional activator regulatory domain-containing protein</fullName>
    </recommendedName>
</protein>
<dbReference type="CDD" id="cd12148">
    <property type="entry name" value="fungal_TF_MHR"/>
    <property type="match status" value="1"/>
</dbReference>
<evidence type="ECO:0000256" key="1">
    <source>
        <dbReference type="ARBA" id="ARBA00023242"/>
    </source>
</evidence>
<dbReference type="GO" id="GO:0003700">
    <property type="term" value="F:DNA-binding transcription factor activity"/>
    <property type="evidence" value="ECO:0007669"/>
    <property type="project" value="InterPro"/>
</dbReference>
<evidence type="ECO:0000313" key="5">
    <source>
        <dbReference type="Proteomes" id="UP000800200"/>
    </source>
</evidence>
<proteinExistence type="predicted"/>
<dbReference type="PANTHER" id="PTHR46910">
    <property type="entry name" value="TRANSCRIPTION FACTOR PDR1"/>
    <property type="match status" value="1"/>
</dbReference>
<dbReference type="GO" id="GO:0008270">
    <property type="term" value="F:zinc ion binding"/>
    <property type="evidence" value="ECO:0007669"/>
    <property type="project" value="InterPro"/>
</dbReference>
<dbReference type="Pfam" id="PF04082">
    <property type="entry name" value="Fungal_trans"/>
    <property type="match status" value="1"/>
</dbReference>
<keyword evidence="5" id="KW-1185">Reference proteome</keyword>
<dbReference type="OrthoDB" id="103819at2759"/>
<keyword evidence="1" id="KW-0539">Nucleus</keyword>
<dbReference type="SMART" id="SM00906">
    <property type="entry name" value="Fungal_trans"/>
    <property type="match status" value="1"/>
</dbReference>
<dbReference type="GO" id="GO:0006351">
    <property type="term" value="P:DNA-templated transcription"/>
    <property type="evidence" value="ECO:0007669"/>
    <property type="project" value="InterPro"/>
</dbReference>
<dbReference type="GO" id="GO:0003677">
    <property type="term" value="F:DNA binding"/>
    <property type="evidence" value="ECO:0007669"/>
    <property type="project" value="InterPro"/>
</dbReference>
<reference evidence="4" key="1">
    <citation type="journal article" date="2020" name="Stud. Mycol.">
        <title>101 Dothideomycetes genomes: a test case for predicting lifestyles and emergence of pathogens.</title>
        <authorList>
            <person name="Haridas S."/>
            <person name="Albert R."/>
            <person name="Binder M."/>
            <person name="Bloem J."/>
            <person name="Labutti K."/>
            <person name="Salamov A."/>
            <person name="Andreopoulos B."/>
            <person name="Baker S."/>
            <person name="Barry K."/>
            <person name="Bills G."/>
            <person name="Bluhm B."/>
            <person name="Cannon C."/>
            <person name="Castanera R."/>
            <person name="Culley D."/>
            <person name="Daum C."/>
            <person name="Ezra D."/>
            <person name="Gonzalez J."/>
            <person name="Henrissat B."/>
            <person name="Kuo A."/>
            <person name="Liang C."/>
            <person name="Lipzen A."/>
            <person name="Lutzoni F."/>
            <person name="Magnuson J."/>
            <person name="Mondo S."/>
            <person name="Nolan M."/>
            <person name="Ohm R."/>
            <person name="Pangilinan J."/>
            <person name="Park H.-J."/>
            <person name="Ramirez L."/>
            <person name="Alfaro M."/>
            <person name="Sun H."/>
            <person name="Tritt A."/>
            <person name="Yoshinaga Y."/>
            <person name="Zwiers L.-H."/>
            <person name="Turgeon B."/>
            <person name="Goodwin S."/>
            <person name="Spatafora J."/>
            <person name="Crous P."/>
            <person name="Grigoriev I."/>
        </authorList>
    </citation>
    <scope>NUCLEOTIDE SEQUENCE</scope>
    <source>
        <strain evidence="4">CBS 207.26</strain>
    </source>
</reference>
<dbReference type="InterPro" id="IPR050987">
    <property type="entry name" value="AtrR-like"/>
</dbReference>
<evidence type="ECO:0000313" key="4">
    <source>
        <dbReference type="EMBL" id="KAF2193182.1"/>
    </source>
</evidence>
<organism evidence="4 5">
    <name type="scientific">Zopfia rhizophila CBS 207.26</name>
    <dbReference type="NCBI Taxonomy" id="1314779"/>
    <lineage>
        <taxon>Eukaryota</taxon>
        <taxon>Fungi</taxon>
        <taxon>Dikarya</taxon>
        <taxon>Ascomycota</taxon>
        <taxon>Pezizomycotina</taxon>
        <taxon>Dothideomycetes</taxon>
        <taxon>Dothideomycetes incertae sedis</taxon>
        <taxon>Zopfiaceae</taxon>
        <taxon>Zopfia</taxon>
    </lineage>
</organism>
<dbReference type="EMBL" id="ML994614">
    <property type="protein sequence ID" value="KAF2193182.1"/>
    <property type="molecule type" value="Genomic_DNA"/>
</dbReference>
<feature type="region of interest" description="Disordered" evidence="2">
    <location>
        <begin position="73"/>
        <end position="108"/>
    </location>
</feature>
<feature type="domain" description="Xylanolytic transcriptional activator regulatory" evidence="3">
    <location>
        <begin position="304"/>
        <end position="377"/>
    </location>
</feature>
<dbReference type="PANTHER" id="PTHR46910:SF5">
    <property type="entry name" value="ZN(II)2CYS6 TRANSCRIPTION FACTOR (EUROFUNG)"/>
    <property type="match status" value="1"/>
</dbReference>
<evidence type="ECO:0000256" key="2">
    <source>
        <dbReference type="SAM" id="MobiDB-lite"/>
    </source>
</evidence>
<sequence>MEGRDEIDVAPDGSAKVQRAIAEDTMRQRLALFELSSKQADEKKIDRIEDRLASIETVLENLAAKLANLDIRKDSQDQNGQSGPSRVGRSPNCISEDTTDSPAPFEGETTLNTQSEYARHLLERAVINTPSIGQNSEIKAALTSLQSMVNRQNIPTDKDEARFFKNLAPETALSKLERPPWDAVNEVLDKATTAPTMCFAVVFPFLKMRNIKEHFEEAFDEEDCPPGRRVFIYGVLYNLFTEFSSYPLLGPRVVNYRKYALQCRTQLETAMSQLDLFLPANYENILGLLLASSYAVELCKPSLCWILTATAAGMCQSLGYHRISSMKDDSEDERAAKIHAFWFTYIMDKTLSLRLGRASSIQDWDMSLPYPVTTQGCNPIAPNILLYWIKVAQIQGQTYERLFSPAAFLKSDEERAQVASELTNALNHAWGERGDASELDISWIGADLVAWPPKQSLPDHPTDPSSKHLQSDLYNFSTNAQPHPERNSPSSNLPGSFGGVGDLFYHADIVMHYSLMSLIQRAVSPDPFSFNQDCIESARAALVAHQRCSKKFNVKGNEELWSGYVHWSVLQAPFTPFIVVFCNAISQCDPSDLSFLSEFVSSLESCRTVSEGTDKLYKMCHTFFQVAKLYVEAKTKDAQQQAQQEGQYFVTADGEQNLDLSAMTQFDPFLSALGLVPNSAWPMATFPPATSGQDASAGFQGAKGGFDSLPMGNVNTVQDWFSGSRYIMGLMEEDINMLDENL</sequence>
<dbReference type="AlphaFoldDB" id="A0A6A6EQB6"/>
<dbReference type="Proteomes" id="UP000800200">
    <property type="component" value="Unassembled WGS sequence"/>
</dbReference>
<name>A0A6A6EQB6_9PEZI</name>
<gene>
    <name evidence="4" type="ORF">K469DRAFT_730100</name>
</gene>
<accession>A0A6A6EQB6</accession>
<dbReference type="InterPro" id="IPR007219">
    <property type="entry name" value="XnlR_reg_dom"/>
</dbReference>